<gene>
    <name evidence="3" type="ORF">MBEHAL_0064</name>
</gene>
<dbReference type="Proteomes" id="UP000016986">
    <property type="component" value="Unassembled WGS sequence"/>
</dbReference>
<dbReference type="AlphaFoldDB" id="U3A0Z5"/>
<name>U3A0Z5_9EURY</name>
<evidence type="ECO:0000313" key="3">
    <source>
        <dbReference type="EMBL" id="GAD51304.1"/>
    </source>
</evidence>
<dbReference type="EMBL" id="BATA01000001">
    <property type="protein sequence ID" value="GAD51304.1"/>
    <property type="molecule type" value="Genomic_DNA"/>
</dbReference>
<feature type="region of interest" description="Disordered" evidence="1">
    <location>
        <begin position="170"/>
        <end position="189"/>
    </location>
</feature>
<dbReference type="InterPro" id="IPR058473">
    <property type="entry name" value="DUF8159"/>
</dbReference>
<accession>U3A0Z5</accession>
<feature type="region of interest" description="Disordered" evidence="1">
    <location>
        <begin position="18"/>
        <end position="43"/>
    </location>
</feature>
<evidence type="ECO:0000313" key="4">
    <source>
        <dbReference type="Proteomes" id="UP000016986"/>
    </source>
</evidence>
<protein>
    <recommendedName>
        <fullName evidence="2">DUF8159 domain-containing protein</fullName>
    </recommendedName>
</protein>
<organism evidence="3 4">
    <name type="scientific">Halarchaeum acidiphilum MH1-52-1</name>
    <dbReference type="NCBI Taxonomy" id="1261545"/>
    <lineage>
        <taxon>Archaea</taxon>
        <taxon>Methanobacteriati</taxon>
        <taxon>Methanobacteriota</taxon>
        <taxon>Stenosarchaea group</taxon>
        <taxon>Halobacteria</taxon>
        <taxon>Halobacteriales</taxon>
        <taxon>Halobacteriaceae</taxon>
    </lineage>
</organism>
<evidence type="ECO:0000259" key="2">
    <source>
        <dbReference type="Pfam" id="PF26490"/>
    </source>
</evidence>
<reference evidence="3 4" key="1">
    <citation type="submission" date="2013-09" db="EMBL/GenBank/DDBJ databases">
        <title>Whole genome sequencing of Halarchaeum acidiphilum strain MH1-52-1.</title>
        <authorList>
            <person name="Shimane Y."/>
            <person name="Minegishi H."/>
            <person name="Nishi S."/>
            <person name="Echigo A."/>
            <person name="Shuto A."/>
            <person name="Konishi M."/>
            <person name="Ito T."/>
            <person name="Ohkuma M."/>
            <person name="Ohta Y."/>
            <person name="Nagano Y."/>
            <person name="Tsubouchi T."/>
            <person name="Mori K."/>
            <person name="Usui K."/>
            <person name="Kamekura M."/>
            <person name="Usami R."/>
            <person name="Takaki Y."/>
            <person name="Hatada Y."/>
        </authorList>
    </citation>
    <scope>NUCLEOTIDE SEQUENCE [LARGE SCALE GENOMIC DNA]</scope>
    <source>
        <strain evidence="3 4">JCM 16109</strain>
    </source>
</reference>
<proteinExistence type="predicted"/>
<feature type="domain" description="DUF8159" evidence="2">
    <location>
        <begin position="54"/>
        <end position="162"/>
    </location>
</feature>
<sequence length="189" mass="19410">MLALAGTAAVGALAGCTGGGSSSPDGHTVTAAKPDGDGSATPGELRWLLTHGDGALDVRGMRVDGDDIDVTFASDASDLTAFLQEIGKVLNGYARYVRSGGTATRLVGHVADRARTDYEGGGKRGQADRFHVKREWAQKFNDGALSKREYLQKAINTRAYVRTVAAGNATSTTSATTASTSGNATSGDA</sequence>
<keyword evidence="4" id="KW-1185">Reference proteome</keyword>
<evidence type="ECO:0000256" key="1">
    <source>
        <dbReference type="SAM" id="MobiDB-lite"/>
    </source>
</evidence>
<dbReference type="Pfam" id="PF26490">
    <property type="entry name" value="DUF8159"/>
    <property type="match status" value="1"/>
</dbReference>
<comment type="caution">
    <text evidence="3">The sequence shown here is derived from an EMBL/GenBank/DDBJ whole genome shotgun (WGS) entry which is preliminary data.</text>
</comment>